<dbReference type="Pfam" id="PF14559">
    <property type="entry name" value="TPR_19"/>
    <property type="match status" value="1"/>
</dbReference>
<dbReference type="InterPro" id="IPR001482">
    <property type="entry name" value="T2SS/T4SS_dom"/>
</dbReference>
<evidence type="ECO:0000256" key="4">
    <source>
        <dbReference type="ARBA" id="ARBA00022490"/>
    </source>
</evidence>
<feature type="repeat" description="TPR" evidence="11">
    <location>
        <begin position="31"/>
        <end position="64"/>
    </location>
</feature>
<feature type="domain" description="Bacterial type II secretion system protein E" evidence="13">
    <location>
        <begin position="673"/>
        <end position="687"/>
    </location>
</feature>
<dbReference type="EMBL" id="VBAJ01000228">
    <property type="protein sequence ID" value="TMJ06491.1"/>
    <property type="molecule type" value="Genomic_DNA"/>
</dbReference>
<evidence type="ECO:0000259" key="13">
    <source>
        <dbReference type="PROSITE" id="PS00662"/>
    </source>
</evidence>
<evidence type="ECO:0000256" key="2">
    <source>
        <dbReference type="ARBA" id="ARBA00006611"/>
    </source>
</evidence>
<dbReference type="GO" id="GO:0009297">
    <property type="term" value="P:pilus assembly"/>
    <property type="evidence" value="ECO:0007669"/>
    <property type="project" value="InterPro"/>
</dbReference>
<reference evidence="14 15" key="1">
    <citation type="journal article" date="2019" name="Nat. Microbiol.">
        <title>Mediterranean grassland soil C-N compound turnover is dependent on rainfall and depth, and is mediated by genomically divergent microorganisms.</title>
        <authorList>
            <person name="Diamond S."/>
            <person name="Andeer P.F."/>
            <person name="Li Z."/>
            <person name="Crits-Christoph A."/>
            <person name="Burstein D."/>
            <person name="Anantharaman K."/>
            <person name="Lane K.R."/>
            <person name="Thomas B.C."/>
            <person name="Pan C."/>
            <person name="Northen T.R."/>
            <person name="Banfield J.F."/>
        </authorList>
    </citation>
    <scope>NUCLEOTIDE SEQUENCE [LARGE SCALE GENOMIC DNA]</scope>
    <source>
        <strain evidence="14">NP_2</strain>
    </source>
</reference>
<dbReference type="GO" id="GO:0008564">
    <property type="term" value="F:protein-exporting ATPase activity"/>
    <property type="evidence" value="ECO:0007669"/>
    <property type="project" value="UniProtKB-EC"/>
</dbReference>
<evidence type="ECO:0000256" key="11">
    <source>
        <dbReference type="PROSITE-ProRule" id="PRU00339"/>
    </source>
</evidence>
<dbReference type="InterPro" id="IPR013369">
    <property type="entry name" value="T2SS_GspE"/>
</dbReference>
<feature type="repeat" description="TPR" evidence="11">
    <location>
        <begin position="85"/>
        <end position="118"/>
    </location>
</feature>
<accession>A0A537LEQ9</accession>
<dbReference type="Proteomes" id="UP000318661">
    <property type="component" value="Unassembled WGS sequence"/>
</dbReference>
<feature type="compositionally biased region" description="Pro residues" evidence="12">
    <location>
        <begin position="213"/>
        <end position="228"/>
    </location>
</feature>
<dbReference type="PROSITE" id="PS00662">
    <property type="entry name" value="T2SP_E"/>
    <property type="match status" value="1"/>
</dbReference>
<dbReference type="InterPro" id="IPR027417">
    <property type="entry name" value="P-loop_NTPase"/>
</dbReference>
<dbReference type="SUPFAM" id="SSF48452">
    <property type="entry name" value="TPR-like"/>
    <property type="match status" value="1"/>
</dbReference>
<organism evidence="14 15">
    <name type="scientific">Candidatus Segetimicrobium genomatis</name>
    <dbReference type="NCBI Taxonomy" id="2569760"/>
    <lineage>
        <taxon>Bacteria</taxon>
        <taxon>Bacillati</taxon>
        <taxon>Candidatus Sysuimicrobiota</taxon>
        <taxon>Candidatus Sysuimicrobiia</taxon>
        <taxon>Candidatus Sysuimicrobiales</taxon>
        <taxon>Candidatus Segetimicrobiaceae</taxon>
        <taxon>Candidatus Segetimicrobium</taxon>
    </lineage>
</organism>
<dbReference type="GO" id="GO:0005737">
    <property type="term" value="C:cytoplasm"/>
    <property type="evidence" value="ECO:0007669"/>
    <property type="project" value="UniProtKB-SubCell"/>
</dbReference>
<dbReference type="FunFam" id="3.40.50.300:FF:000398">
    <property type="entry name" value="Type IV pilus assembly ATPase PilB"/>
    <property type="match status" value="1"/>
</dbReference>
<dbReference type="FunFam" id="3.30.300.160:FF:000002">
    <property type="entry name" value="Type II secretion system protein E"/>
    <property type="match status" value="1"/>
</dbReference>
<dbReference type="CDD" id="cd01129">
    <property type="entry name" value="PulE-GspE-like"/>
    <property type="match status" value="1"/>
</dbReference>
<feature type="compositionally biased region" description="Pro residues" evidence="12">
    <location>
        <begin position="166"/>
        <end position="176"/>
    </location>
</feature>
<comment type="catalytic activity">
    <reaction evidence="10">
        <text>ATP + H2O + cellular proteinSide 1 = ADP + phosphate + cellular proteinSide 2.</text>
        <dbReference type="EC" id="7.4.2.8"/>
    </reaction>
</comment>
<comment type="similarity">
    <text evidence="2">Belongs to the GSP E family.</text>
</comment>
<evidence type="ECO:0000256" key="5">
    <source>
        <dbReference type="ARBA" id="ARBA00022741"/>
    </source>
</evidence>
<comment type="caution">
    <text evidence="14">The sequence shown here is derived from an EMBL/GenBank/DDBJ whole genome shotgun (WGS) entry which is preliminary data.</text>
</comment>
<feature type="compositionally biased region" description="Pro residues" evidence="12">
    <location>
        <begin position="247"/>
        <end position="261"/>
    </location>
</feature>
<dbReference type="NCBIfam" id="TIGR02538">
    <property type="entry name" value="type_IV_pilB"/>
    <property type="match status" value="1"/>
</dbReference>
<evidence type="ECO:0000256" key="3">
    <source>
        <dbReference type="ARBA" id="ARBA00022448"/>
    </source>
</evidence>
<feature type="compositionally biased region" description="Pro residues" evidence="12">
    <location>
        <begin position="193"/>
        <end position="204"/>
    </location>
</feature>
<evidence type="ECO:0000256" key="1">
    <source>
        <dbReference type="ARBA" id="ARBA00004496"/>
    </source>
</evidence>
<dbReference type="SUPFAM" id="SSF52540">
    <property type="entry name" value="P-loop containing nucleoside triphosphate hydrolases"/>
    <property type="match status" value="1"/>
</dbReference>
<evidence type="ECO:0000256" key="9">
    <source>
        <dbReference type="ARBA" id="ARBA00024382"/>
    </source>
</evidence>
<keyword evidence="4" id="KW-0963">Cytoplasm</keyword>
<dbReference type="Gene3D" id="1.25.40.10">
    <property type="entry name" value="Tetratricopeptide repeat domain"/>
    <property type="match status" value="2"/>
</dbReference>
<dbReference type="Pfam" id="PF05157">
    <property type="entry name" value="MshEN"/>
    <property type="match status" value="1"/>
</dbReference>
<dbReference type="Gene3D" id="3.40.50.300">
    <property type="entry name" value="P-loop containing nucleotide triphosphate hydrolases"/>
    <property type="match status" value="1"/>
</dbReference>
<sequence length="856" mass="94166">MRSPAEKLMAIDIEEFKQRLNIPANDTTLECALIFHEARGLESRGQFDDAVNAYKKVLELAPGDAVAYARLASLYVQRRTPRAAVMVYVALAEMHVAVERWEKAAAAYEKASELAPDDAEIHTALRDVYIKLGRLRDASKVQERIDRKVSSPRRPAPETPAALPRMPVPPAAPPNGEPRASVAMPPVGRAPAAPAPPKAPPPRVQPLRVQPPRVQPPVQPVRPEPPQAEPSEAEAAEAEFPQHEPPRAQPPAAPPAPARPQPPRERQIPRPAGRPQLVPPPREEPARGKPRPRSESLGQILLDEKMVSREQLDRAIQMQHRSGGHLGRILVEQGSLSEQQLAKVLALQWGMPYVELSSLEIDSDVVKVVPQHLAHRHKVLAIEKTRKKLKLAIADPLNVVAFDDVRLVTGLEIEPVVAAEQDIMTAIGKHYAGGVNLEEAMRQAVTEDVEIPEEKGEEFSLEKLRTLTEEAPVVRLVNVIISQSISDGASDIHIEPHRRSVQVRYRVDGLLHDVMTPPKAMQAAIVSRIKIMANLDIAERRLPQDGKIHVAIENKEFDLRVSTLPTVFGEKVVMRILDQSSTRLGLAKLGFTPATLEIWEAMSDKPYGMILVSGPTGSGKTTTLYSTLHKINTTDKNILTVEDPVEYQLPRVNQVQVNPKAGLTFANGLRSFLRQDPDIIMVGEIRDKETAEIAIQASLTGHLVLSTIHTNDAPSVATRLVDMGVEPFLISSSVIGVLAQRLARTICAHCKEAYTPPVEALQRLGLKPEQGEEIVFYRGRGCDRCKGAGYKGRVGIYELMPMSEPIRELVLKGASSAQLRDQAIVEGMKTLADDGILKVLEGVTTIDELLRVVFVE</sequence>
<evidence type="ECO:0000256" key="6">
    <source>
        <dbReference type="ARBA" id="ARBA00022840"/>
    </source>
</evidence>
<dbReference type="EC" id="7.4.2.8" evidence="9"/>
<protein>
    <recommendedName>
        <fullName evidence="9">protein-secreting ATPase</fullName>
        <ecNumber evidence="9">7.4.2.8</ecNumber>
    </recommendedName>
</protein>
<comment type="subcellular location">
    <subcellularLocation>
        <location evidence="1">Cytoplasm</location>
    </subcellularLocation>
</comment>
<dbReference type="PANTHER" id="PTHR30258">
    <property type="entry name" value="TYPE II SECRETION SYSTEM PROTEIN GSPE-RELATED"/>
    <property type="match status" value="1"/>
</dbReference>
<dbReference type="NCBIfam" id="TIGR02533">
    <property type="entry name" value="type_II_gspE"/>
    <property type="match status" value="1"/>
</dbReference>
<keyword evidence="5" id="KW-0547">Nucleotide-binding</keyword>
<dbReference type="InterPro" id="IPR013374">
    <property type="entry name" value="ATPase_typ4_pilus-assembl_PilB"/>
</dbReference>
<evidence type="ECO:0000256" key="12">
    <source>
        <dbReference type="SAM" id="MobiDB-lite"/>
    </source>
</evidence>
<dbReference type="PANTHER" id="PTHR30258:SF1">
    <property type="entry name" value="PROTEIN TRANSPORT PROTEIN HOFB HOMOLOG"/>
    <property type="match status" value="1"/>
</dbReference>
<keyword evidence="6" id="KW-0067">ATP-binding</keyword>
<feature type="compositionally biased region" description="Low complexity" evidence="12">
    <location>
        <begin position="177"/>
        <end position="192"/>
    </location>
</feature>
<evidence type="ECO:0000256" key="7">
    <source>
        <dbReference type="ARBA" id="ARBA00022927"/>
    </source>
</evidence>
<dbReference type="Gene3D" id="3.30.450.90">
    <property type="match status" value="1"/>
</dbReference>
<dbReference type="GO" id="GO:0005886">
    <property type="term" value="C:plasma membrane"/>
    <property type="evidence" value="ECO:0007669"/>
    <property type="project" value="TreeGrafter"/>
</dbReference>
<gene>
    <name evidence="14" type="primary">pilB</name>
    <name evidence="14" type="ORF">E6G99_08915</name>
</gene>
<dbReference type="InterPro" id="IPR037257">
    <property type="entry name" value="T2SS_E_N_sf"/>
</dbReference>
<dbReference type="AlphaFoldDB" id="A0A537LEQ9"/>
<evidence type="ECO:0000256" key="8">
    <source>
        <dbReference type="ARBA" id="ARBA00022967"/>
    </source>
</evidence>
<dbReference type="PROSITE" id="PS50005">
    <property type="entry name" value="TPR"/>
    <property type="match status" value="2"/>
</dbReference>
<dbReference type="SUPFAM" id="SSF160246">
    <property type="entry name" value="EspE N-terminal domain-like"/>
    <property type="match status" value="1"/>
</dbReference>
<keyword evidence="8" id="KW-1278">Translocase</keyword>
<dbReference type="InterPro" id="IPR007831">
    <property type="entry name" value="T2SS_GspE_N"/>
</dbReference>
<keyword evidence="3" id="KW-0813">Transport</keyword>
<evidence type="ECO:0000313" key="15">
    <source>
        <dbReference type="Proteomes" id="UP000318661"/>
    </source>
</evidence>
<dbReference type="Gene3D" id="3.30.300.160">
    <property type="entry name" value="Type II secretion system, protein E, N-terminal domain"/>
    <property type="match status" value="1"/>
</dbReference>
<proteinExistence type="inferred from homology"/>
<evidence type="ECO:0000313" key="14">
    <source>
        <dbReference type="EMBL" id="TMJ06491.1"/>
    </source>
</evidence>
<dbReference type="FunFam" id="3.30.450.90:FF:000001">
    <property type="entry name" value="Type II secretion system ATPase GspE"/>
    <property type="match status" value="1"/>
</dbReference>
<dbReference type="GO" id="GO:0016887">
    <property type="term" value="F:ATP hydrolysis activity"/>
    <property type="evidence" value="ECO:0007669"/>
    <property type="project" value="InterPro"/>
</dbReference>
<dbReference type="SMART" id="SM00028">
    <property type="entry name" value="TPR"/>
    <property type="match status" value="2"/>
</dbReference>
<keyword evidence="11" id="KW-0802">TPR repeat</keyword>
<evidence type="ECO:0000256" key="10">
    <source>
        <dbReference type="ARBA" id="ARBA00034006"/>
    </source>
</evidence>
<dbReference type="GO" id="GO:0005524">
    <property type="term" value="F:ATP binding"/>
    <property type="evidence" value="ECO:0007669"/>
    <property type="project" value="UniProtKB-KW"/>
</dbReference>
<dbReference type="GO" id="GO:0015627">
    <property type="term" value="C:type II protein secretion system complex"/>
    <property type="evidence" value="ECO:0007669"/>
    <property type="project" value="InterPro"/>
</dbReference>
<keyword evidence="7" id="KW-0653">Protein transport</keyword>
<dbReference type="InterPro" id="IPR019734">
    <property type="entry name" value="TPR_rpt"/>
</dbReference>
<feature type="region of interest" description="Disordered" evidence="12">
    <location>
        <begin position="141"/>
        <end position="299"/>
    </location>
</feature>
<name>A0A537LEQ9_9BACT</name>
<dbReference type="GO" id="GO:0015628">
    <property type="term" value="P:protein secretion by the type II secretion system"/>
    <property type="evidence" value="ECO:0007669"/>
    <property type="project" value="InterPro"/>
</dbReference>
<dbReference type="Pfam" id="PF00437">
    <property type="entry name" value="T2SSE"/>
    <property type="match status" value="1"/>
</dbReference>
<dbReference type="InterPro" id="IPR011990">
    <property type="entry name" value="TPR-like_helical_dom_sf"/>
</dbReference>